<evidence type="ECO:0000313" key="1">
    <source>
        <dbReference type="EMBL" id="CAF1650182.1"/>
    </source>
</evidence>
<keyword evidence="2" id="KW-1185">Reference proteome</keyword>
<dbReference type="Proteomes" id="UP000663828">
    <property type="component" value="Unassembled WGS sequence"/>
</dbReference>
<protein>
    <submittedName>
        <fullName evidence="1">Uncharacterized protein</fullName>
    </submittedName>
</protein>
<sequence length="408" mass="46178">MSSGLPPPVGEVMTIVYYNGKPYKGFGFGDSTTTTVNDVRDLLIKSGVEISENSSYTVMIYDEDAEMDLVLTNRYLQEVHSWRNCLSTKKIVKLTVIEGVRSEAQSSVRRVVQPGVTQNIDQHAATPLIQTDSEQMNDGSDEDTIGELLKQDIANPDIFDAGASFSGSDFEAMLDKFVQSPLKFIADLQENQRFQYLSDDLTMLQSDKGILHAQKHPLLQIPDTYVPLIEEDKTVNLVVAIVVTESIANELRYYLAPHRGFLSKSSVDLLSEIKSFYNPFILPIKKEQLKKITYEGKQITVIELELYLMYPKGATKDRNPLLIPFNKDFILRTEHPVLSHVNQRSNRTEANSNEHIQNNPDENKLHLKCFLHTDGPEKELDWSTCCESKPFSAERRQGEKRQRSIGSA</sequence>
<evidence type="ECO:0000313" key="2">
    <source>
        <dbReference type="Proteomes" id="UP000663828"/>
    </source>
</evidence>
<name>A0A816EJS5_ADIRI</name>
<dbReference type="EMBL" id="CAJNOR010009996">
    <property type="protein sequence ID" value="CAF1650182.1"/>
    <property type="molecule type" value="Genomic_DNA"/>
</dbReference>
<comment type="caution">
    <text evidence="1">The sequence shown here is derived from an EMBL/GenBank/DDBJ whole genome shotgun (WGS) entry which is preliminary data.</text>
</comment>
<dbReference type="AlphaFoldDB" id="A0A816EJS5"/>
<gene>
    <name evidence="1" type="ORF">XAT740_LOCUS54823</name>
</gene>
<proteinExistence type="predicted"/>
<reference evidence="1" key="1">
    <citation type="submission" date="2021-02" db="EMBL/GenBank/DDBJ databases">
        <authorList>
            <person name="Nowell W R."/>
        </authorList>
    </citation>
    <scope>NUCLEOTIDE SEQUENCE</scope>
</reference>
<organism evidence="1 2">
    <name type="scientific">Adineta ricciae</name>
    <name type="common">Rotifer</name>
    <dbReference type="NCBI Taxonomy" id="249248"/>
    <lineage>
        <taxon>Eukaryota</taxon>
        <taxon>Metazoa</taxon>
        <taxon>Spiralia</taxon>
        <taxon>Gnathifera</taxon>
        <taxon>Rotifera</taxon>
        <taxon>Eurotatoria</taxon>
        <taxon>Bdelloidea</taxon>
        <taxon>Adinetida</taxon>
        <taxon>Adinetidae</taxon>
        <taxon>Adineta</taxon>
    </lineage>
</organism>
<accession>A0A816EJS5</accession>